<evidence type="ECO:0000313" key="1">
    <source>
        <dbReference type="EMBL" id="QQK08972.1"/>
    </source>
</evidence>
<keyword evidence="2" id="KW-1185">Reference proteome</keyword>
<reference evidence="1 2" key="1">
    <citation type="journal article" date="2022" name="Int. J. Syst. Evol. Microbiol.">
        <title>Miniphocaeibacter halophilus sp. nov., an ammonium-tolerant acetate-producing bacterium isolated from a biogas system.</title>
        <authorList>
            <person name="Schnurer A."/>
            <person name="Singh A."/>
            <person name="Bi S."/>
            <person name="Qiao W."/>
            <person name="Westerholm M."/>
        </authorList>
    </citation>
    <scope>NUCLEOTIDE SEQUENCE [LARGE SCALE GENOMIC DNA]</scope>
    <source>
        <strain evidence="1 2">AMB_01</strain>
    </source>
</reference>
<protein>
    <submittedName>
        <fullName evidence="1">DUF1667 domain-containing protein</fullName>
    </submittedName>
</protein>
<sequence length="119" mass="13014">MEEKNLICISCPIGCHMTVTLDNEEVSKVEGNTCKRGAAYAEKEITNPTRFVTSTVKVKNGQVERVSVKTELDIPKSKIFDVMKEINSVEVSAPVKMGDTIIENVAGTNVNIIATRSVK</sequence>
<organism evidence="1 2">
    <name type="scientific">Miniphocaeibacter halophilus</name>
    <dbReference type="NCBI Taxonomy" id="2931922"/>
    <lineage>
        <taxon>Bacteria</taxon>
        <taxon>Bacillati</taxon>
        <taxon>Bacillota</taxon>
        <taxon>Tissierellia</taxon>
        <taxon>Tissierellales</taxon>
        <taxon>Peptoniphilaceae</taxon>
        <taxon>Miniphocaeibacter</taxon>
    </lineage>
</organism>
<name>A0AC61MTU3_9FIRM</name>
<dbReference type="Proteomes" id="UP000595814">
    <property type="component" value="Chromosome"/>
</dbReference>
<proteinExistence type="predicted"/>
<accession>A0AC61MTU3</accession>
<evidence type="ECO:0000313" key="2">
    <source>
        <dbReference type="Proteomes" id="UP000595814"/>
    </source>
</evidence>
<dbReference type="EMBL" id="CP066744">
    <property type="protein sequence ID" value="QQK08972.1"/>
    <property type="molecule type" value="Genomic_DNA"/>
</dbReference>
<gene>
    <name evidence="1" type="ORF">JFY71_05390</name>
</gene>